<comment type="caution">
    <text evidence="3">The sequence shown here is derived from an EMBL/GenBank/DDBJ whole genome shotgun (WGS) entry which is preliminary data.</text>
</comment>
<feature type="domain" description="ENTH" evidence="2">
    <location>
        <begin position="28"/>
        <end position="161"/>
    </location>
</feature>
<protein>
    <recommendedName>
        <fullName evidence="2">ENTH domain-containing protein</fullName>
    </recommendedName>
</protein>
<dbReference type="InterPro" id="IPR008942">
    <property type="entry name" value="ENTH_VHS"/>
</dbReference>
<gene>
    <name evidence="3" type="ORF">UXM345_LOCUS17797</name>
</gene>
<dbReference type="Pfam" id="PF01417">
    <property type="entry name" value="ENTH"/>
    <property type="match status" value="1"/>
</dbReference>
<evidence type="ECO:0000313" key="4">
    <source>
        <dbReference type="Proteomes" id="UP000663842"/>
    </source>
</evidence>
<proteinExistence type="predicted"/>
<dbReference type="GO" id="GO:0006897">
    <property type="term" value="P:endocytosis"/>
    <property type="evidence" value="ECO:0007669"/>
    <property type="project" value="TreeGrafter"/>
</dbReference>
<dbReference type="Gene3D" id="1.25.40.90">
    <property type="match status" value="1"/>
</dbReference>
<dbReference type="CDD" id="cd16989">
    <property type="entry name" value="ENTH_EpsinR"/>
    <property type="match status" value="1"/>
</dbReference>
<organism evidence="3 4">
    <name type="scientific">Rotaria magnacalcarata</name>
    <dbReference type="NCBI Taxonomy" id="392030"/>
    <lineage>
        <taxon>Eukaryota</taxon>
        <taxon>Metazoa</taxon>
        <taxon>Spiralia</taxon>
        <taxon>Gnathifera</taxon>
        <taxon>Rotifera</taxon>
        <taxon>Eurotatoria</taxon>
        <taxon>Bdelloidea</taxon>
        <taxon>Philodinida</taxon>
        <taxon>Philodinidae</taxon>
        <taxon>Rotaria</taxon>
    </lineage>
</organism>
<dbReference type="PANTHER" id="PTHR12276:SF45">
    <property type="entry name" value="CLATHRIN INTERACTOR 1"/>
    <property type="match status" value="1"/>
</dbReference>
<evidence type="ECO:0000313" key="3">
    <source>
        <dbReference type="EMBL" id="CAF4027895.1"/>
    </source>
</evidence>
<dbReference type="AlphaFoldDB" id="A0A819QML6"/>
<evidence type="ECO:0000259" key="2">
    <source>
        <dbReference type="PROSITE" id="PS50942"/>
    </source>
</evidence>
<dbReference type="GO" id="GO:0005543">
    <property type="term" value="F:phospholipid binding"/>
    <property type="evidence" value="ECO:0007669"/>
    <property type="project" value="TreeGrafter"/>
</dbReference>
<feature type="region of interest" description="Disordered" evidence="1">
    <location>
        <begin position="183"/>
        <end position="204"/>
    </location>
</feature>
<dbReference type="PANTHER" id="PTHR12276">
    <property type="entry name" value="EPSIN/ENT-RELATED"/>
    <property type="match status" value="1"/>
</dbReference>
<name>A0A819QML6_9BILA</name>
<dbReference type="FunFam" id="1.25.40.90:FF:000006">
    <property type="entry name" value="Clathrin interactor 1"/>
    <property type="match status" value="1"/>
</dbReference>
<dbReference type="InterPro" id="IPR013809">
    <property type="entry name" value="ENTH"/>
</dbReference>
<reference evidence="3" key="1">
    <citation type="submission" date="2021-02" db="EMBL/GenBank/DDBJ databases">
        <authorList>
            <person name="Nowell W R."/>
        </authorList>
    </citation>
    <scope>NUCLEOTIDE SEQUENCE</scope>
</reference>
<dbReference type="GO" id="GO:0005768">
    <property type="term" value="C:endosome"/>
    <property type="evidence" value="ECO:0007669"/>
    <property type="project" value="TreeGrafter"/>
</dbReference>
<accession>A0A819QML6</accession>
<dbReference type="SMART" id="SM00273">
    <property type="entry name" value="ENTH"/>
    <property type="match status" value="1"/>
</dbReference>
<sequence>MDLSKINLSSYMPAIPYKVRELFDKATNIVMNYTETEAKVVEATNDEAWGPPGKLLQELSQLSYSYEHYTEVMGMLWKRCFGQEKKYWRRTYKSLLVLIYLIKNGSEKVVTSAREHHYDLKNLESFSYNDEHGKDQGINVRQKVKEIIDFMQDDDRLRDERKKAKANRDKYIGVGSDASTSRYGERWTDYDDSNSSSGNSATRKKDFVELDGRWRSTNPSILEEGFNKAEDIASKVKELVLDQRRPSHDYSPEIR</sequence>
<dbReference type="SUPFAM" id="SSF48464">
    <property type="entry name" value="ENTH/VHS domain"/>
    <property type="match status" value="1"/>
</dbReference>
<dbReference type="GO" id="GO:0005886">
    <property type="term" value="C:plasma membrane"/>
    <property type="evidence" value="ECO:0007669"/>
    <property type="project" value="TreeGrafter"/>
</dbReference>
<dbReference type="EMBL" id="CAJOBF010002344">
    <property type="protein sequence ID" value="CAF4027895.1"/>
    <property type="molecule type" value="Genomic_DNA"/>
</dbReference>
<dbReference type="PROSITE" id="PS50942">
    <property type="entry name" value="ENTH"/>
    <property type="match status" value="1"/>
</dbReference>
<dbReference type="Proteomes" id="UP000663842">
    <property type="component" value="Unassembled WGS sequence"/>
</dbReference>
<evidence type="ECO:0000256" key="1">
    <source>
        <dbReference type="SAM" id="MobiDB-lite"/>
    </source>
</evidence>
<dbReference type="GO" id="GO:0030276">
    <property type="term" value="F:clathrin binding"/>
    <property type="evidence" value="ECO:0007669"/>
    <property type="project" value="TreeGrafter"/>
</dbReference>
<dbReference type="GO" id="GO:0030125">
    <property type="term" value="C:clathrin vesicle coat"/>
    <property type="evidence" value="ECO:0007669"/>
    <property type="project" value="TreeGrafter"/>
</dbReference>